<sequence>MRRLTDRLYPWWEGRTLREQRMLAVMAALLAAVLVWLAVLRPMLGWRDQAAADRAGAEADLARVQAGLRLIAPGAAARPVIEVEGLEPLVTRTAGAAGLDVTTGMDASGRLAFRIPAASTAALFGWMSALERDHGIVVVSLGVVENTDATLQVEGALSRRPGG</sequence>
<protein>
    <recommendedName>
        <fullName evidence="13">Type II secretion system protein M</fullName>
    </recommendedName>
</protein>
<dbReference type="Gene3D" id="3.30.1360.100">
    <property type="entry name" value="General secretion pathway protein M, EpsM"/>
    <property type="match status" value="1"/>
</dbReference>
<dbReference type="InterPro" id="IPR007690">
    <property type="entry name" value="T2SS_GspM"/>
</dbReference>
<evidence type="ECO:0000256" key="6">
    <source>
        <dbReference type="ARBA" id="ARBA00022692"/>
    </source>
</evidence>
<evidence type="ECO:0000256" key="2">
    <source>
        <dbReference type="ARBA" id="ARBA00010637"/>
    </source>
</evidence>
<feature type="transmembrane region" description="Helical" evidence="10">
    <location>
        <begin position="20"/>
        <end position="40"/>
    </location>
</feature>
<evidence type="ECO:0000313" key="12">
    <source>
        <dbReference type="Proteomes" id="UP001156921"/>
    </source>
</evidence>
<dbReference type="SUPFAM" id="SSF103054">
    <property type="entry name" value="General secretion pathway protein M, EpsM"/>
    <property type="match status" value="1"/>
</dbReference>
<evidence type="ECO:0008006" key="13">
    <source>
        <dbReference type="Google" id="ProtNLM"/>
    </source>
</evidence>
<evidence type="ECO:0000256" key="5">
    <source>
        <dbReference type="ARBA" id="ARBA00022519"/>
    </source>
</evidence>
<keyword evidence="5" id="KW-0997">Cell inner membrane</keyword>
<evidence type="ECO:0000313" key="11">
    <source>
        <dbReference type="EMBL" id="GLS01891.1"/>
    </source>
</evidence>
<comment type="subcellular location">
    <subcellularLocation>
        <location evidence="1">Cell inner membrane</location>
        <topology evidence="1">Single-pass membrane protein</topology>
    </subcellularLocation>
</comment>
<evidence type="ECO:0000256" key="10">
    <source>
        <dbReference type="SAM" id="Phobius"/>
    </source>
</evidence>
<dbReference type="Pfam" id="PF04612">
    <property type="entry name" value="T2SSM"/>
    <property type="match status" value="1"/>
</dbReference>
<keyword evidence="6 10" id="KW-0812">Transmembrane</keyword>
<evidence type="ECO:0000256" key="7">
    <source>
        <dbReference type="ARBA" id="ARBA00022927"/>
    </source>
</evidence>
<accession>A0ABQ6BKU8</accession>
<evidence type="ECO:0000256" key="8">
    <source>
        <dbReference type="ARBA" id="ARBA00022989"/>
    </source>
</evidence>
<dbReference type="EMBL" id="BSOY01000042">
    <property type="protein sequence ID" value="GLS01891.1"/>
    <property type="molecule type" value="Genomic_DNA"/>
</dbReference>
<dbReference type="Proteomes" id="UP001156921">
    <property type="component" value="Unassembled WGS sequence"/>
</dbReference>
<reference evidence="12" key="1">
    <citation type="journal article" date="2019" name="Int. J. Syst. Evol. Microbiol.">
        <title>The Global Catalogue of Microorganisms (GCM) 10K type strain sequencing project: providing services to taxonomists for standard genome sequencing and annotation.</title>
        <authorList>
            <consortium name="The Broad Institute Genomics Platform"/>
            <consortium name="The Broad Institute Genome Sequencing Center for Infectious Disease"/>
            <person name="Wu L."/>
            <person name="Ma J."/>
        </authorList>
    </citation>
    <scope>NUCLEOTIDE SEQUENCE [LARGE SCALE GENOMIC DNA]</scope>
    <source>
        <strain evidence="12">NBRC 110107</strain>
    </source>
</reference>
<keyword evidence="4" id="KW-1003">Cell membrane</keyword>
<dbReference type="InterPro" id="IPR023229">
    <property type="entry name" value="T2SS_M_periplasmic_sf"/>
</dbReference>
<keyword evidence="9 10" id="KW-0472">Membrane</keyword>
<evidence type="ECO:0000256" key="9">
    <source>
        <dbReference type="ARBA" id="ARBA00023136"/>
    </source>
</evidence>
<gene>
    <name evidence="11" type="ORF">GCM10007859_19090</name>
</gene>
<keyword evidence="8 10" id="KW-1133">Transmembrane helix</keyword>
<proteinExistence type="inferred from homology"/>
<name>A0ABQ6BKU8_9CAUL</name>
<evidence type="ECO:0000256" key="1">
    <source>
        <dbReference type="ARBA" id="ARBA00004377"/>
    </source>
</evidence>
<dbReference type="RefSeq" id="WP_284222758.1">
    <property type="nucleotide sequence ID" value="NZ_BSOY01000042.1"/>
</dbReference>
<keyword evidence="3" id="KW-0813">Transport</keyword>
<keyword evidence="12" id="KW-1185">Reference proteome</keyword>
<evidence type="ECO:0000256" key="3">
    <source>
        <dbReference type="ARBA" id="ARBA00022448"/>
    </source>
</evidence>
<evidence type="ECO:0000256" key="4">
    <source>
        <dbReference type="ARBA" id="ARBA00022475"/>
    </source>
</evidence>
<keyword evidence="7" id="KW-0653">Protein transport</keyword>
<comment type="similarity">
    <text evidence="2">Belongs to the GSP M family.</text>
</comment>
<organism evidence="11 12">
    <name type="scientific">Brevundimonas denitrificans</name>
    <dbReference type="NCBI Taxonomy" id="1443434"/>
    <lineage>
        <taxon>Bacteria</taxon>
        <taxon>Pseudomonadati</taxon>
        <taxon>Pseudomonadota</taxon>
        <taxon>Alphaproteobacteria</taxon>
        <taxon>Caulobacterales</taxon>
        <taxon>Caulobacteraceae</taxon>
        <taxon>Brevundimonas</taxon>
    </lineage>
</organism>
<comment type="caution">
    <text evidence="11">The sequence shown here is derived from an EMBL/GenBank/DDBJ whole genome shotgun (WGS) entry which is preliminary data.</text>
</comment>